<evidence type="ECO:0000313" key="2">
    <source>
        <dbReference type="Proteomes" id="UP000183203"/>
    </source>
</evidence>
<dbReference type="Proteomes" id="UP000183203">
    <property type="component" value="Unassembled WGS sequence"/>
</dbReference>
<accession>A0A1G6HMR1</accession>
<dbReference type="EMBL" id="FMYG01000002">
    <property type="protein sequence ID" value="SDB95408.1"/>
    <property type="molecule type" value="Genomic_DNA"/>
</dbReference>
<name>A0A1G6HMR1_9MICO</name>
<sequence length="141" mass="15783">MSTSIYPRVIHALSTFTLPDENLNSAWASSGTLLHRGQTVTVTANHYEATKDRFGESWLDYSEEEQEARWGEVRFRDGAAPDDVNAWDNDPGLARLLRETALKDARGLQNTAERADAVAAVFRKYGRGQTSQSLGYVPEHR</sequence>
<proteinExistence type="predicted"/>
<organism evidence="1 2">
    <name type="scientific">Microbacterium enclense</name>
    <dbReference type="NCBI Taxonomy" id="993073"/>
    <lineage>
        <taxon>Bacteria</taxon>
        <taxon>Bacillati</taxon>
        <taxon>Actinomycetota</taxon>
        <taxon>Actinomycetes</taxon>
        <taxon>Micrococcales</taxon>
        <taxon>Microbacteriaceae</taxon>
        <taxon>Microbacterium</taxon>
    </lineage>
</organism>
<protein>
    <submittedName>
        <fullName evidence="1">Uncharacterized protein</fullName>
    </submittedName>
</protein>
<dbReference type="RefSeq" id="WP_139168021.1">
    <property type="nucleotide sequence ID" value="NZ_FMYG01000002.1"/>
</dbReference>
<gene>
    <name evidence="1" type="ORF">SAMN05216418_1345</name>
</gene>
<dbReference type="OrthoDB" id="5079938at2"/>
<evidence type="ECO:0000313" key="1">
    <source>
        <dbReference type="EMBL" id="SDB95408.1"/>
    </source>
</evidence>
<reference evidence="1 2" key="1">
    <citation type="submission" date="2016-09" db="EMBL/GenBank/DDBJ databases">
        <authorList>
            <person name="Capua I."/>
            <person name="De Benedictis P."/>
            <person name="Joannis T."/>
            <person name="Lombin L.H."/>
            <person name="Cattoli G."/>
        </authorList>
    </citation>
    <scope>NUCLEOTIDE SEQUENCE [LARGE SCALE GENOMIC DNA]</scope>
    <source>
        <strain evidence="1 2">NIO-1002</strain>
    </source>
</reference>
<dbReference type="AlphaFoldDB" id="A0A1G6HMR1"/>